<keyword evidence="4" id="KW-1185">Reference proteome</keyword>
<protein>
    <submittedName>
        <fullName evidence="3">Uncharacterized protein</fullName>
    </submittedName>
</protein>
<sequence length="174" mass="17334">MDPLEFRPVNQLRLVPVVLACVSLLALSACGGEDSTSSAGSTSSDTTSAAPAASSPAPAAPADPASDKEVCEEAAKASTEMKQAIMKIAMDSGNDPSADDAKKVMTELAQKMSAAAATGSPDSPVVTALTAFNAEVTKAASAADPATAIDNEAIEKASKDLGTACEKAGVKATF</sequence>
<evidence type="ECO:0000313" key="4">
    <source>
        <dbReference type="Proteomes" id="UP000198937"/>
    </source>
</evidence>
<dbReference type="AlphaFoldDB" id="A0A1C6V1D1"/>
<keyword evidence="2" id="KW-0732">Signal</keyword>
<evidence type="ECO:0000256" key="2">
    <source>
        <dbReference type="SAM" id="SignalP"/>
    </source>
</evidence>
<feature type="compositionally biased region" description="Low complexity" evidence="1">
    <location>
        <begin position="31"/>
        <end position="64"/>
    </location>
</feature>
<name>A0A1C6V1D1_9ACTN</name>
<reference evidence="4" key="1">
    <citation type="submission" date="2016-06" db="EMBL/GenBank/DDBJ databases">
        <authorList>
            <person name="Varghese N."/>
            <person name="Submissions Spin"/>
        </authorList>
    </citation>
    <scope>NUCLEOTIDE SEQUENCE [LARGE SCALE GENOMIC DNA]</scope>
    <source>
        <strain evidence="4">DSM 45577</strain>
    </source>
</reference>
<dbReference type="Proteomes" id="UP000198937">
    <property type="component" value="Unassembled WGS sequence"/>
</dbReference>
<dbReference type="EMBL" id="FMIA01000002">
    <property type="protein sequence ID" value="SCL60111.1"/>
    <property type="molecule type" value="Genomic_DNA"/>
</dbReference>
<evidence type="ECO:0000313" key="3">
    <source>
        <dbReference type="EMBL" id="SCL60111.1"/>
    </source>
</evidence>
<feature type="signal peptide" evidence="2">
    <location>
        <begin position="1"/>
        <end position="31"/>
    </location>
</feature>
<dbReference type="PROSITE" id="PS51257">
    <property type="entry name" value="PROKAR_LIPOPROTEIN"/>
    <property type="match status" value="1"/>
</dbReference>
<gene>
    <name evidence="3" type="ORF">GA0070617_4284</name>
</gene>
<proteinExistence type="predicted"/>
<feature type="chain" id="PRO_5039728106" evidence="2">
    <location>
        <begin position="32"/>
        <end position="174"/>
    </location>
</feature>
<evidence type="ECO:0000256" key="1">
    <source>
        <dbReference type="SAM" id="MobiDB-lite"/>
    </source>
</evidence>
<feature type="compositionally biased region" description="Basic and acidic residues" evidence="1">
    <location>
        <begin position="65"/>
        <end position="75"/>
    </location>
</feature>
<feature type="region of interest" description="Disordered" evidence="1">
    <location>
        <begin position="31"/>
        <end position="77"/>
    </location>
</feature>
<organism evidence="3 4">
    <name type="scientific">Micromonospora yangpuensis</name>
    <dbReference type="NCBI Taxonomy" id="683228"/>
    <lineage>
        <taxon>Bacteria</taxon>
        <taxon>Bacillati</taxon>
        <taxon>Actinomycetota</taxon>
        <taxon>Actinomycetes</taxon>
        <taxon>Micromonosporales</taxon>
        <taxon>Micromonosporaceae</taxon>
        <taxon>Micromonospora</taxon>
    </lineage>
</organism>
<accession>A0A1C6V1D1</accession>